<evidence type="ECO:0000259" key="1">
    <source>
        <dbReference type="PROSITE" id="PS50887"/>
    </source>
</evidence>
<reference evidence="2 3" key="1">
    <citation type="submission" date="2024-02" db="EMBL/GenBank/DDBJ databases">
        <title>Deinococcus xinjiangensis NBRC 107630.</title>
        <authorList>
            <person name="Ichikawa N."/>
            <person name="Katano-Makiyama Y."/>
            <person name="Hidaka K."/>
        </authorList>
    </citation>
    <scope>NUCLEOTIDE SEQUENCE [LARGE SCALE GENOMIC DNA]</scope>
    <source>
        <strain evidence="2 3">NBRC 107630</strain>
    </source>
</reference>
<dbReference type="InterPro" id="IPR052163">
    <property type="entry name" value="DGC-Regulatory_Protein"/>
</dbReference>
<dbReference type="Proteomes" id="UP001458946">
    <property type="component" value="Unassembled WGS sequence"/>
</dbReference>
<dbReference type="CDD" id="cd01949">
    <property type="entry name" value="GGDEF"/>
    <property type="match status" value="1"/>
</dbReference>
<gene>
    <name evidence="2" type="ORF">Dxin01_00697</name>
</gene>
<dbReference type="SMART" id="SM00267">
    <property type="entry name" value="GGDEF"/>
    <property type="match status" value="1"/>
</dbReference>
<organism evidence="2 3">
    <name type="scientific">Deinococcus xinjiangensis</name>
    <dbReference type="NCBI Taxonomy" id="457454"/>
    <lineage>
        <taxon>Bacteria</taxon>
        <taxon>Thermotogati</taxon>
        <taxon>Deinococcota</taxon>
        <taxon>Deinococci</taxon>
        <taxon>Deinococcales</taxon>
        <taxon>Deinococcaceae</taxon>
        <taxon>Deinococcus</taxon>
    </lineage>
</organism>
<dbReference type="Pfam" id="PF08448">
    <property type="entry name" value="PAS_4"/>
    <property type="match status" value="1"/>
</dbReference>
<dbReference type="Gene3D" id="3.30.450.20">
    <property type="entry name" value="PAS domain"/>
    <property type="match status" value="1"/>
</dbReference>
<dbReference type="NCBIfam" id="TIGR00254">
    <property type="entry name" value="GGDEF"/>
    <property type="match status" value="1"/>
</dbReference>
<dbReference type="InterPro" id="IPR013656">
    <property type="entry name" value="PAS_4"/>
</dbReference>
<dbReference type="InterPro" id="IPR035965">
    <property type="entry name" value="PAS-like_dom_sf"/>
</dbReference>
<name>A0ABP9V6S0_9DEIO</name>
<dbReference type="InterPro" id="IPR000014">
    <property type="entry name" value="PAS"/>
</dbReference>
<keyword evidence="3" id="KW-1185">Reference proteome</keyword>
<dbReference type="InterPro" id="IPR043128">
    <property type="entry name" value="Rev_trsase/Diguanyl_cyclase"/>
</dbReference>
<evidence type="ECO:0000313" key="2">
    <source>
        <dbReference type="EMBL" id="GAA5500969.1"/>
    </source>
</evidence>
<dbReference type="RefSeq" id="WP_353540945.1">
    <property type="nucleotide sequence ID" value="NZ_BAABRN010000005.1"/>
</dbReference>
<protein>
    <recommendedName>
        <fullName evidence="1">GGDEF domain-containing protein</fullName>
    </recommendedName>
</protein>
<dbReference type="EMBL" id="BAABRN010000005">
    <property type="protein sequence ID" value="GAA5500969.1"/>
    <property type="molecule type" value="Genomic_DNA"/>
</dbReference>
<dbReference type="SUPFAM" id="SSF55785">
    <property type="entry name" value="PYP-like sensor domain (PAS domain)"/>
    <property type="match status" value="1"/>
</dbReference>
<evidence type="ECO:0000313" key="3">
    <source>
        <dbReference type="Proteomes" id="UP001458946"/>
    </source>
</evidence>
<comment type="caution">
    <text evidence="2">The sequence shown here is derived from an EMBL/GenBank/DDBJ whole genome shotgun (WGS) entry which is preliminary data.</text>
</comment>
<dbReference type="Gene3D" id="3.30.70.270">
    <property type="match status" value="1"/>
</dbReference>
<dbReference type="SUPFAM" id="SSF55073">
    <property type="entry name" value="Nucleotide cyclase"/>
    <property type="match status" value="1"/>
</dbReference>
<dbReference type="Pfam" id="PF00990">
    <property type="entry name" value="GGDEF"/>
    <property type="match status" value="1"/>
</dbReference>
<dbReference type="InterPro" id="IPR000160">
    <property type="entry name" value="GGDEF_dom"/>
</dbReference>
<accession>A0ABP9V6S0</accession>
<sequence length="303" mass="34039">MLTNRAIQQFAARRGAAFAGMSATNLLTQNEHEQIQSVDHQVLATRRPMVLEQEFANDNESERRSFSISVSPYWQAGQVRGVMGYVQEITERKRQEAALAELNRTLEANVLERTRDLQLLNEQLRHANMHDSLTQLPNRAQLKARLQALIEGQGHSGICAMLFIDLDKFKSVNDNLGHAAGDELLLQVGERLRQMQSAADMVARLGGDEFVMLLEALPSREAALELAEKVESLFLRPFEVAGRELLMSASIGLTIFDDAGGSAEEFLQQADMAMYRAKTRQGGHYELFSPEIRERRQMLVGLQ</sequence>
<dbReference type="PANTHER" id="PTHR46663:SF2">
    <property type="entry name" value="GGDEF DOMAIN-CONTAINING PROTEIN"/>
    <property type="match status" value="1"/>
</dbReference>
<proteinExistence type="predicted"/>
<dbReference type="PANTHER" id="PTHR46663">
    <property type="entry name" value="DIGUANYLATE CYCLASE DGCT-RELATED"/>
    <property type="match status" value="1"/>
</dbReference>
<dbReference type="NCBIfam" id="TIGR00229">
    <property type="entry name" value="sensory_box"/>
    <property type="match status" value="1"/>
</dbReference>
<feature type="domain" description="GGDEF" evidence="1">
    <location>
        <begin position="157"/>
        <end position="290"/>
    </location>
</feature>
<dbReference type="InterPro" id="IPR029787">
    <property type="entry name" value="Nucleotide_cyclase"/>
</dbReference>
<dbReference type="PROSITE" id="PS50887">
    <property type="entry name" value="GGDEF"/>
    <property type="match status" value="1"/>
</dbReference>